<accession>A0A1I3M448</accession>
<evidence type="ECO:0000256" key="4">
    <source>
        <dbReference type="ARBA" id="ARBA00022692"/>
    </source>
</evidence>
<keyword evidence="9" id="KW-1185">Reference proteome</keyword>
<dbReference type="PANTHER" id="PTHR43663">
    <property type="entry name" value="CHROMATE TRANSPORT PROTEIN-RELATED"/>
    <property type="match status" value="1"/>
</dbReference>
<dbReference type="EMBL" id="FORI01000008">
    <property type="protein sequence ID" value="SFI91791.1"/>
    <property type="molecule type" value="Genomic_DNA"/>
</dbReference>
<name>A0A1I3M448_9SPIR</name>
<dbReference type="InterPro" id="IPR052518">
    <property type="entry name" value="CHR_Transporter"/>
</dbReference>
<dbReference type="Proteomes" id="UP000182737">
    <property type="component" value="Unassembled WGS sequence"/>
</dbReference>
<evidence type="ECO:0000313" key="8">
    <source>
        <dbReference type="EMBL" id="SFI91791.1"/>
    </source>
</evidence>
<feature type="transmembrane region" description="Helical" evidence="7">
    <location>
        <begin position="52"/>
        <end position="71"/>
    </location>
</feature>
<feature type="transmembrane region" description="Helical" evidence="7">
    <location>
        <begin position="115"/>
        <end position="134"/>
    </location>
</feature>
<evidence type="ECO:0000256" key="5">
    <source>
        <dbReference type="ARBA" id="ARBA00022989"/>
    </source>
</evidence>
<dbReference type="OrthoDB" id="9788907at2"/>
<feature type="transmembrane region" description="Helical" evidence="7">
    <location>
        <begin position="141"/>
        <end position="157"/>
    </location>
</feature>
<comment type="subcellular location">
    <subcellularLocation>
        <location evidence="1">Cell membrane</location>
        <topology evidence="1">Multi-pass membrane protein</topology>
    </subcellularLocation>
</comment>
<evidence type="ECO:0000256" key="1">
    <source>
        <dbReference type="ARBA" id="ARBA00004651"/>
    </source>
</evidence>
<evidence type="ECO:0000256" key="3">
    <source>
        <dbReference type="ARBA" id="ARBA00022475"/>
    </source>
</evidence>
<keyword evidence="3" id="KW-1003">Cell membrane</keyword>
<gene>
    <name evidence="8" type="ORF">SAMN04487775_10839</name>
</gene>
<reference evidence="9" key="1">
    <citation type="submission" date="2016-10" db="EMBL/GenBank/DDBJ databases">
        <authorList>
            <person name="Varghese N."/>
            <person name="Submissions S."/>
        </authorList>
    </citation>
    <scope>NUCLEOTIDE SEQUENCE [LARGE SCALE GENOMIC DNA]</scope>
    <source>
        <strain evidence="9">XBD1002</strain>
    </source>
</reference>
<evidence type="ECO:0000256" key="6">
    <source>
        <dbReference type="ARBA" id="ARBA00023136"/>
    </source>
</evidence>
<dbReference type="InterPro" id="IPR003370">
    <property type="entry name" value="Chromate_transpt"/>
</dbReference>
<dbReference type="Pfam" id="PF02417">
    <property type="entry name" value="Chromate_transp"/>
    <property type="match status" value="1"/>
</dbReference>
<dbReference type="GO" id="GO:0015109">
    <property type="term" value="F:chromate transmembrane transporter activity"/>
    <property type="evidence" value="ECO:0007669"/>
    <property type="project" value="InterPro"/>
</dbReference>
<feature type="transmembrane region" description="Helical" evidence="7">
    <location>
        <begin position="78"/>
        <end position="103"/>
    </location>
</feature>
<sequence length="198" mass="21499">MKSKLRQFVELYLAFLKIGAFTFGGGLAMMPIMQRELIEKRGWLTDEELIDYFAIGQSTPGIIAVNVATFVGYKRLGVLGGIIGTLGVVTPSWVIIMILAGAISSVDKYPVAQKALKGINVAVAALLTSVIVKFSKKTIKSVWNAVLMLTAFALIYFFKVQSVWIIIASLVIGCLITMYKQKKAAKAVGASDTEKEAE</sequence>
<feature type="transmembrane region" description="Helical" evidence="7">
    <location>
        <begin position="12"/>
        <end position="32"/>
    </location>
</feature>
<proteinExistence type="inferred from homology"/>
<organism evidence="8 9">
    <name type="scientific">Treponema bryantii</name>
    <dbReference type="NCBI Taxonomy" id="163"/>
    <lineage>
        <taxon>Bacteria</taxon>
        <taxon>Pseudomonadati</taxon>
        <taxon>Spirochaetota</taxon>
        <taxon>Spirochaetia</taxon>
        <taxon>Spirochaetales</taxon>
        <taxon>Treponemataceae</taxon>
        <taxon>Treponema</taxon>
    </lineage>
</organism>
<keyword evidence="6 7" id="KW-0472">Membrane</keyword>
<keyword evidence="4 7" id="KW-0812">Transmembrane</keyword>
<dbReference type="RefSeq" id="WP_074932606.1">
    <property type="nucleotide sequence ID" value="NZ_FORI01000008.1"/>
</dbReference>
<evidence type="ECO:0000256" key="2">
    <source>
        <dbReference type="ARBA" id="ARBA00005262"/>
    </source>
</evidence>
<comment type="similarity">
    <text evidence="2">Belongs to the chromate ion transporter (CHR) (TC 2.A.51) family.</text>
</comment>
<protein>
    <submittedName>
        <fullName evidence="8">Chromate transporter</fullName>
    </submittedName>
</protein>
<dbReference type="AlphaFoldDB" id="A0A1I3M448"/>
<keyword evidence="5 7" id="KW-1133">Transmembrane helix</keyword>
<evidence type="ECO:0000256" key="7">
    <source>
        <dbReference type="SAM" id="Phobius"/>
    </source>
</evidence>
<dbReference type="PANTHER" id="PTHR43663:SF1">
    <property type="entry name" value="CHROMATE TRANSPORTER"/>
    <property type="match status" value="1"/>
</dbReference>
<evidence type="ECO:0000313" key="9">
    <source>
        <dbReference type="Proteomes" id="UP000182737"/>
    </source>
</evidence>
<feature type="transmembrane region" description="Helical" evidence="7">
    <location>
        <begin position="163"/>
        <end position="179"/>
    </location>
</feature>
<dbReference type="GO" id="GO:0005886">
    <property type="term" value="C:plasma membrane"/>
    <property type="evidence" value="ECO:0007669"/>
    <property type="project" value="UniProtKB-SubCell"/>
</dbReference>